<dbReference type="EMBL" id="JBHSSF010000007">
    <property type="protein sequence ID" value="MFC6175498.1"/>
    <property type="molecule type" value="Genomic_DNA"/>
</dbReference>
<evidence type="ECO:0000256" key="2">
    <source>
        <dbReference type="ARBA" id="ARBA00022448"/>
    </source>
</evidence>
<evidence type="ECO:0000313" key="6">
    <source>
        <dbReference type="EMBL" id="MFC6175498.1"/>
    </source>
</evidence>
<evidence type="ECO:0000256" key="1">
    <source>
        <dbReference type="ARBA" id="ARBA00005417"/>
    </source>
</evidence>
<organism evidence="6 7">
    <name type="scientific">Companilactobacillus huachuanensis</name>
    <dbReference type="NCBI Taxonomy" id="2559914"/>
    <lineage>
        <taxon>Bacteria</taxon>
        <taxon>Bacillati</taxon>
        <taxon>Bacillota</taxon>
        <taxon>Bacilli</taxon>
        <taxon>Lactobacillales</taxon>
        <taxon>Lactobacillaceae</taxon>
        <taxon>Companilactobacillus</taxon>
    </lineage>
</organism>
<dbReference type="InterPro" id="IPR003593">
    <property type="entry name" value="AAA+_ATPase"/>
</dbReference>
<reference evidence="7" key="1">
    <citation type="journal article" date="2019" name="Int. J. Syst. Evol. Microbiol.">
        <title>The Global Catalogue of Microorganisms (GCM) 10K type strain sequencing project: providing services to taxonomists for standard genome sequencing and annotation.</title>
        <authorList>
            <consortium name="The Broad Institute Genomics Platform"/>
            <consortium name="The Broad Institute Genome Sequencing Center for Infectious Disease"/>
            <person name="Wu L."/>
            <person name="Ma J."/>
        </authorList>
    </citation>
    <scope>NUCLEOTIDE SEQUENCE [LARGE SCALE GENOMIC DNA]</scope>
    <source>
        <strain evidence="7">CCM 8927</strain>
    </source>
</reference>
<name>A0ABW1RK63_9LACO</name>
<dbReference type="InterPro" id="IPR003439">
    <property type="entry name" value="ABC_transporter-like_ATP-bd"/>
</dbReference>
<dbReference type="SMART" id="SM00382">
    <property type="entry name" value="AAA"/>
    <property type="match status" value="1"/>
</dbReference>
<proteinExistence type="inferred from homology"/>
<accession>A0ABW1RK63</accession>
<evidence type="ECO:0000259" key="5">
    <source>
        <dbReference type="PROSITE" id="PS50893"/>
    </source>
</evidence>
<evidence type="ECO:0000256" key="3">
    <source>
        <dbReference type="ARBA" id="ARBA00022741"/>
    </source>
</evidence>
<evidence type="ECO:0000256" key="4">
    <source>
        <dbReference type="ARBA" id="ARBA00022840"/>
    </source>
</evidence>
<dbReference type="PANTHER" id="PTHR42711:SF5">
    <property type="entry name" value="ABC TRANSPORTER ATP-BINDING PROTEIN NATA"/>
    <property type="match status" value="1"/>
</dbReference>
<dbReference type="InterPro" id="IPR027417">
    <property type="entry name" value="P-loop_NTPase"/>
</dbReference>
<dbReference type="PROSITE" id="PS50893">
    <property type="entry name" value="ABC_TRANSPORTER_2"/>
    <property type="match status" value="1"/>
</dbReference>
<keyword evidence="7" id="KW-1185">Reference proteome</keyword>
<dbReference type="SUPFAM" id="SSF52540">
    <property type="entry name" value="P-loop containing nucleoside triphosphate hydrolases"/>
    <property type="match status" value="1"/>
</dbReference>
<comment type="caution">
    <text evidence="6">The sequence shown here is derived from an EMBL/GenBank/DDBJ whole genome shotgun (WGS) entry which is preliminary data.</text>
</comment>
<dbReference type="Pfam" id="PF00005">
    <property type="entry name" value="ABC_tran"/>
    <property type="match status" value="1"/>
</dbReference>
<feature type="domain" description="ABC transporter" evidence="5">
    <location>
        <begin position="9"/>
        <end position="242"/>
    </location>
</feature>
<protein>
    <submittedName>
        <fullName evidence="6">ABC transporter ATP-binding protein</fullName>
    </submittedName>
</protein>
<dbReference type="GO" id="GO:0005524">
    <property type="term" value="F:ATP binding"/>
    <property type="evidence" value="ECO:0007669"/>
    <property type="project" value="UniProtKB-KW"/>
</dbReference>
<comment type="similarity">
    <text evidence="1">Belongs to the ABC transporter superfamily.</text>
</comment>
<keyword evidence="4 6" id="KW-0067">ATP-binding</keyword>
<dbReference type="InterPro" id="IPR050763">
    <property type="entry name" value="ABC_transporter_ATP-binding"/>
</dbReference>
<sequence length="258" mass="28040">MLIISSIILSVQNLCKTFSSHGDDFKAVDNISFDIHAGEIVSLLGPNGAGKTTTVSMVGGYLIPTSGQVIINGVNRYQDKFDSKVGIVLGGELGFYGRASAIDNLLFFSDLARVPRKNQRTEVARVLELVELTNVSNKKVQFFSRGMKQRLHIARALLGNPPLLLLDEPTTGLDVEISAEIHRIIKQLASQGVAILLTSHTMSEIESLADQVLLIGAGKIFSAGTVTELIKQSDIHHIDRPATLEESYLAIAPKLRRP</sequence>
<keyword evidence="2" id="KW-0813">Transport</keyword>
<keyword evidence="3" id="KW-0547">Nucleotide-binding</keyword>
<gene>
    <name evidence="6" type="ORF">ACFQAV_01530</name>
</gene>
<dbReference type="Gene3D" id="3.40.50.300">
    <property type="entry name" value="P-loop containing nucleotide triphosphate hydrolases"/>
    <property type="match status" value="1"/>
</dbReference>
<dbReference type="Proteomes" id="UP001596288">
    <property type="component" value="Unassembled WGS sequence"/>
</dbReference>
<dbReference type="RefSeq" id="WP_137611013.1">
    <property type="nucleotide sequence ID" value="NZ_BJDF01000006.1"/>
</dbReference>
<evidence type="ECO:0000313" key="7">
    <source>
        <dbReference type="Proteomes" id="UP001596288"/>
    </source>
</evidence>
<dbReference type="PANTHER" id="PTHR42711">
    <property type="entry name" value="ABC TRANSPORTER ATP-BINDING PROTEIN"/>
    <property type="match status" value="1"/>
</dbReference>